<evidence type="ECO:0000313" key="15">
    <source>
        <dbReference type="EMBL" id="CAE7861183.1"/>
    </source>
</evidence>
<dbReference type="GO" id="GO:0016020">
    <property type="term" value="C:membrane"/>
    <property type="evidence" value="ECO:0007669"/>
    <property type="project" value="UniProtKB-SubCell"/>
</dbReference>
<feature type="region of interest" description="Disordered" evidence="12">
    <location>
        <begin position="355"/>
        <end position="377"/>
    </location>
</feature>
<keyword evidence="16" id="KW-1185">Reference proteome</keyword>
<dbReference type="InterPro" id="IPR039010">
    <property type="entry name" value="Synaptotagmin_SMP"/>
</dbReference>
<dbReference type="CDD" id="cd21670">
    <property type="entry name" value="SMP_ESyt"/>
    <property type="match status" value="1"/>
</dbReference>
<dbReference type="InterPro" id="IPR000008">
    <property type="entry name" value="C2_dom"/>
</dbReference>
<evidence type="ECO:0000256" key="11">
    <source>
        <dbReference type="SAM" id="Coils"/>
    </source>
</evidence>
<organism evidence="15 16">
    <name type="scientific">Symbiodinium necroappetens</name>
    <dbReference type="NCBI Taxonomy" id="1628268"/>
    <lineage>
        <taxon>Eukaryota</taxon>
        <taxon>Sar</taxon>
        <taxon>Alveolata</taxon>
        <taxon>Dinophyceae</taxon>
        <taxon>Suessiales</taxon>
        <taxon>Symbiodiniaceae</taxon>
        <taxon>Symbiodinium</taxon>
    </lineage>
</organism>
<dbReference type="SMART" id="SM00239">
    <property type="entry name" value="C2"/>
    <property type="match status" value="1"/>
</dbReference>
<keyword evidence="8" id="KW-0445">Lipid transport</keyword>
<keyword evidence="11" id="KW-0175">Coiled coil</keyword>
<keyword evidence="4" id="KW-0479">Metal-binding</keyword>
<dbReference type="PROSITE" id="PS50004">
    <property type="entry name" value="C2"/>
    <property type="match status" value="1"/>
</dbReference>
<evidence type="ECO:0000313" key="16">
    <source>
        <dbReference type="Proteomes" id="UP000601435"/>
    </source>
</evidence>
<evidence type="ECO:0000256" key="4">
    <source>
        <dbReference type="ARBA" id="ARBA00022723"/>
    </source>
</evidence>
<evidence type="ECO:0000259" key="14">
    <source>
        <dbReference type="PROSITE" id="PS51847"/>
    </source>
</evidence>
<dbReference type="PROSITE" id="PS51847">
    <property type="entry name" value="SMP"/>
    <property type="match status" value="1"/>
</dbReference>
<feature type="region of interest" description="Disordered" evidence="12">
    <location>
        <begin position="1"/>
        <end position="23"/>
    </location>
</feature>
<evidence type="ECO:0000256" key="7">
    <source>
        <dbReference type="ARBA" id="ARBA00022989"/>
    </source>
</evidence>
<dbReference type="SUPFAM" id="SSF49562">
    <property type="entry name" value="C2 domain (Calcium/lipid-binding domain, CaLB)"/>
    <property type="match status" value="1"/>
</dbReference>
<evidence type="ECO:0000256" key="12">
    <source>
        <dbReference type="SAM" id="MobiDB-lite"/>
    </source>
</evidence>
<dbReference type="PANTHER" id="PTHR45761">
    <property type="entry name" value="EXTENDED SYNAPTOTAGMIN-LIKE PROTEIN 2, ISOFORM C"/>
    <property type="match status" value="1"/>
</dbReference>
<reference evidence="15" key="1">
    <citation type="submission" date="2021-02" db="EMBL/GenBank/DDBJ databases">
        <authorList>
            <person name="Dougan E. K."/>
            <person name="Rhodes N."/>
            <person name="Thang M."/>
            <person name="Chan C."/>
        </authorList>
    </citation>
    <scope>NUCLEOTIDE SEQUENCE</scope>
</reference>
<keyword evidence="2" id="KW-0813">Transport</keyword>
<dbReference type="GO" id="GO:0012505">
    <property type="term" value="C:endomembrane system"/>
    <property type="evidence" value="ECO:0007669"/>
    <property type="project" value="UniProtKB-ARBA"/>
</dbReference>
<gene>
    <name evidence="15" type="primary">ESYT3</name>
    <name evidence="15" type="ORF">SNEC2469_LOCUS27281</name>
</gene>
<evidence type="ECO:0000256" key="5">
    <source>
        <dbReference type="ARBA" id="ARBA00022737"/>
    </source>
</evidence>
<evidence type="ECO:0000256" key="3">
    <source>
        <dbReference type="ARBA" id="ARBA00022692"/>
    </source>
</evidence>
<dbReference type="InterPro" id="IPR035892">
    <property type="entry name" value="C2_domain_sf"/>
</dbReference>
<keyword evidence="6" id="KW-0106">Calcium</keyword>
<dbReference type="Pfam" id="PF00168">
    <property type="entry name" value="C2"/>
    <property type="match status" value="1"/>
</dbReference>
<evidence type="ECO:0000256" key="10">
    <source>
        <dbReference type="ARBA" id="ARBA00023136"/>
    </source>
</evidence>
<dbReference type="InterPro" id="IPR051634">
    <property type="entry name" value="Extended_Synaptotagmin"/>
</dbReference>
<dbReference type="Pfam" id="PF17047">
    <property type="entry name" value="SMP_LBD"/>
    <property type="match status" value="1"/>
</dbReference>
<evidence type="ECO:0000256" key="6">
    <source>
        <dbReference type="ARBA" id="ARBA00022837"/>
    </source>
</evidence>
<dbReference type="PANTHER" id="PTHR45761:SF1">
    <property type="entry name" value="EXTENDED SYNAPTOTAGMIN-LIKE PROTEIN 2, ISOFORM C"/>
    <property type="match status" value="1"/>
</dbReference>
<feature type="region of interest" description="Disordered" evidence="12">
    <location>
        <begin position="1467"/>
        <end position="1490"/>
    </location>
</feature>
<accession>A0A813ADR9</accession>
<keyword evidence="5" id="KW-0677">Repeat</keyword>
<dbReference type="OrthoDB" id="1029639at2759"/>
<feature type="coiled-coil region" evidence="11">
    <location>
        <begin position="815"/>
        <end position="860"/>
    </location>
</feature>
<dbReference type="GO" id="GO:0006869">
    <property type="term" value="P:lipid transport"/>
    <property type="evidence" value="ECO:0007669"/>
    <property type="project" value="UniProtKB-KW"/>
</dbReference>
<evidence type="ECO:0000256" key="8">
    <source>
        <dbReference type="ARBA" id="ARBA00023055"/>
    </source>
</evidence>
<keyword evidence="7" id="KW-1133">Transmembrane helix</keyword>
<keyword evidence="10" id="KW-0472">Membrane</keyword>
<comment type="subcellular location">
    <subcellularLocation>
        <location evidence="1">Membrane</location>
    </subcellularLocation>
</comment>
<feature type="domain" description="SMP-LTD" evidence="14">
    <location>
        <begin position="47"/>
        <end position="226"/>
    </location>
</feature>
<evidence type="ECO:0000259" key="13">
    <source>
        <dbReference type="PROSITE" id="PS50004"/>
    </source>
</evidence>
<keyword evidence="9" id="KW-0446">Lipid-binding</keyword>
<comment type="caution">
    <text evidence="15">The sequence shown here is derived from an EMBL/GenBank/DDBJ whole genome shotgun (WGS) entry which is preliminary data.</text>
</comment>
<dbReference type="GO" id="GO:0005737">
    <property type="term" value="C:cytoplasm"/>
    <property type="evidence" value="ECO:0007669"/>
    <property type="project" value="UniProtKB-ARBA"/>
</dbReference>
<dbReference type="Proteomes" id="UP000601435">
    <property type="component" value="Unassembled WGS sequence"/>
</dbReference>
<dbReference type="GO" id="GO:0046872">
    <property type="term" value="F:metal ion binding"/>
    <property type="evidence" value="ECO:0007669"/>
    <property type="project" value="UniProtKB-KW"/>
</dbReference>
<name>A0A813ADR9_9DINO</name>
<evidence type="ECO:0000256" key="9">
    <source>
        <dbReference type="ARBA" id="ARBA00023121"/>
    </source>
</evidence>
<dbReference type="EMBL" id="CAJNJA010057164">
    <property type="protein sequence ID" value="CAE7861183.1"/>
    <property type="molecule type" value="Genomic_DNA"/>
</dbReference>
<feature type="domain" description="C2" evidence="13">
    <location>
        <begin position="226"/>
        <end position="353"/>
    </location>
</feature>
<keyword evidence="3" id="KW-0812">Transmembrane</keyword>
<dbReference type="InterPro" id="IPR031468">
    <property type="entry name" value="SMP_LBD"/>
</dbReference>
<dbReference type="GO" id="GO:0008289">
    <property type="term" value="F:lipid binding"/>
    <property type="evidence" value="ECO:0007669"/>
    <property type="project" value="UniProtKB-KW"/>
</dbReference>
<evidence type="ECO:0000256" key="1">
    <source>
        <dbReference type="ARBA" id="ARBA00004370"/>
    </source>
</evidence>
<proteinExistence type="predicted"/>
<sequence>MGQCGCSRNDAAPMRRSSRKEDNVESALLNESRRFILERTKAKRGPQGVELGWLNFMVQKLWPKLSKACTAIIKEELQPKLQAAVPAVLSGIYFKKLDFGNQHPLLGPVGVAHGKQNQYDGLELDVKLVWKCDAEVVLEVQGIEIGLEKIRIDGTVRLQLRPLLHHFPCMGGLQITMMSPPNLNWNFRGLLGALQLDVLSRVMRQVVADQISELLVVPNLLFVHWMDSSADVDLEVLQFPHPECIVRLCVREARNLRGSDWNYFGFKGTSDPYVSVHLGSRLWHTPKKSRTRNPRWGDAGCEDFFVYTPSQFVKVDVYDADIGPGTDDHLGHVAGLKVEDLLNSPSQWWPLSGRKVRDAQPEPGTASQDTSQDHSHPHGEVYIQARFYDLRTHRQDVPKPMGKAAAEAFVFIDLRSLRGLQQKQAQGATITFKLEGNTHKSRGATYKATTYGSALTASAQRLVEHLQNSQGKSIEEIMKISGLSKEQVASVVQARPSFTTRWHQPFSFPIRDLDTAQLEISLGIRRPYQKSLAQLKSPICLKDLVDSGKWQLDKALVLDLDGKEGASVVLETLELSLRITLRTSPLSKNPDWPDGEAPAGWASIDLKEVVLREEHLRLTAEARIETACCTEHALASQLSEMKNLFCRIPCGPSILFEAFGSFSLQCPRVFHCDAARTTCRSPAARRIGVSAATPFAKFNARTFAAQVTSPRPLSIRGDGLVLQCITAALIYFVPQDAVFLGGLFYLWHNTAVSISPKVTKADADAAVEEFKAKKGIENVKVSKAAAKFSLARAANWKDEALRNLSKIEKHRREEVKDLLEAETMLRRQMQDAEDSSDKCLAELRSEHAHAERRVAREFEECDAALLLRSKAAEELLAAADKERSLTRTCALHGLRGEALEARLHVSRQLMVEACQAHEAADRREAVAALARSEARGAEELAVQQAASQGLMESQFLRQSAAERAEQLEVQAATVKARADKAVALVEGEVEALKQGALQQCAASEQQAEEFIESARRGLVRQSAIREKAEAAVADAWNSEEANIRSMREEQNLEVQEALESAAAAAAVGEELATELGEELRTRLRSIRSEEKQVQHESEKAIEAVQGKGTCQEEEDMHRLRSTECSESELLAERLHIEEEVLSFEVTEEEAASMLRHHLDLQISEAAERCKELAKNTSGALQQLCELTQHAEQSARQAQEAAEQDEKMHRCAVQQSEASAEASEKLQQLRSLALHEEVLAAKLNAELSMAHDERLAGEEEEAALSEEDRCIRACCEEIAAARYEAETVISSWRAEDAVLEVDAQELLDKAAALQVESRMLEESRCSEEETCQELVIAADEVRAAARAAVHGYEAREAIAQRTAHELQEEAKQKQEARSVDAGHRFNSAELRAEAAARRALEAEESSWIARERYEQELASMREYGEKEEAETIRRVLAAEEALANSMRWSGQHNQLGLELFGVAQAQKGIHRTSPASTADGAPPDLAEAEVG</sequence>
<protein>
    <submittedName>
        <fullName evidence="15">ESYT3 protein</fullName>
    </submittedName>
</protein>
<dbReference type="Gene3D" id="2.60.40.150">
    <property type="entry name" value="C2 domain"/>
    <property type="match status" value="1"/>
</dbReference>
<evidence type="ECO:0000256" key="2">
    <source>
        <dbReference type="ARBA" id="ARBA00022448"/>
    </source>
</evidence>